<dbReference type="SUPFAM" id="SSF103473">
    <property type="entry name" value="MFS general substrate transporter"/>
    <property type="match status" value="1"/>
</dbReference>
<dbReference type="OrthoDB" id="9816041at2"/>
<dbReference type="CDD" id="cd17503">
    <property type="entry name" value="MFS_LmrB_MDR_like"/>
    <property type="match status" value="1"/>
</dbReference>
<dbReference type="InterPro" id="IPR004638">
    <property type="entry name" value="EmrB-like"/>
</dbReference>
<feature type="transmembrane region" description="Helical" evidence="8">
    <location>
        <begin position="6"/>
        <end position="24"/>
    </location>
</feature>
<evidence type="ECO:0000313" key="10">
    <source>
        <dbReference type="EMBL" id="ACB59681.1"/>
    </source>
</evidence>
<reference evidence="10 11" key="2">
    <citation type="journal article" date="2008" name="BMC Genomics">
        <title>Architecture of thermal adaptation in an Exiguobacterium sibiricum strain isolated from 3 million year old permafrost: a genome and transcriptome approach.</title>
        <authorList>
            <person name="Rodrigues D.F."/>
            <person name="Ivanova N."/>
            <person name="He Z."/>
            <person name="Huebner M."/>
            <person name="Zhou J."/>
            <person name="Tiedje J.M."/>
        </authorList>
    </citation>
    <scope>NUCLEOTIDE SEQUENCE [LARGE SCALE GENOMIC DNA]</scope>
    <source>
        <strain evidence="11">DSM 17290 / CIP 109462 / JCM 13490 / 255-15</strain>
    </source>
</reference>
<dbReference type="AlphaFoldDB" id="B1YHE9"/>
<keyword evidence="6 8" id="KW-1133">Transmembrane helix</keyword>
<evidence type="ECO:0000313" key="11">
    <source>
        <dbReference type="Proteomes" id="UP000001681"/>
    </source>
</evidence>
<dbReference type="eggNOG" id="COG2814">
    <property type="taxonomic scope" value="Bacteria"/>
</dbReference>
<feature type="transmembrane region" description="Helical" evidence="8">
    <location>
        <begin position="392"/>
        <end position="410"/>
    </location>
</feature>
<keyword evidence="5 8" id="KW-0812">Transmembrane</keyword>
<dbReference type="GO" id="GO:0022857">
    <property type="term" value="F:transmembrane transporter activity"/>
    <property type="evidence" value="ECO:0007669"/>
    <property type="project" value="InterPro"/>
</dbReference>
<feature type="transmembrane region" description="Helical" evidence="8">
    <location>
        <begin position="144"/>
        <end position="167"/>
    </location>
</feature>
<keyword evidence="3" id="KW-0813">Transport</keyword>
<evidence type="ECO:0000256" key="3">
    <source>
        <dbReference type="ARBA" id="ARBA00022448"/>
    </source>
</evidence>
<dbReference type="Gene3D" id="1.20.1720.10">
    <property type="entry name" value="Multidrug resistance protein D"/>
    <property type="match status" value="1"/>
</dbReference>
<evidence type="ECO:0000259" key="9">
    <source>
        <dbReference type="PROSITE" id="PS50850"/>
    </source>
</evidence>
<dbReference type="PRINTS" id="PR01036">
    <property type="entry name" value="TCRTETB"/>
</dbReference>
<protein>
    <submittedName>
        <fullName evidence="10">Drug resistance transporter, EmrB/QacA subfamily</fullName>
    </submittedName>
</protein>
<evidence type="ECO:0000256" key="2">
    <source>
        <dbReference type="ARBA" id="ARBA00008537"/>
    </source>
</evidence>
<feature type="transmembrane region" description="Helical" evidence="8">
    <location>
        <begin position="430"/>
        <end position="450"/>
    </location>
</feature>
<evidence type="ECO:0000256" key="5">
    <source>
        <dbReference type="ARBA" id="ARBA00022692"/>
    </source>
</evidence>
<comment type="subcellular location">
    <subcellularLocation>
        <location evidence="1">Cell membrane</location>
        <topology evidence="1">Multi-pass membrane protein</topology>
    </subcellularLocation>
</comment>
<organism evidence="10 11">
    <name type="scientific">Exiguobacterium sibiricum (strain DSM 17290 / CCUG 55495 / CIP 109462 / JCM 13490 / 255-15)</name>
    <dbReference type="NCBI Taxonomy" id="262543"/>
    <lineage>
        <taxon>Bacteria</taxon>
        <taxon>Bacillati</taxon>
        <taxon>Bacillota</taxon>
        <taxon>Bacilli</taxon>
        <taxon>Bacillales</taxon>
        <taxon>Bacillales Family XII. Incertae Sedis</taxon>
        <taxon>Exiguobacterium</taxon>
    </lineage>
</organism>
<dbReference type="STRING" id="262543.Exig_0195"/>
<dbReference type="InterPro" id="IPR011701">
    <property type="entry name" value="MFS"/>
</dbReference>
<feature type="transmembrane region" description="Helical" evidence="8">
    <location>
        <begin position="294"/>
        <end position="311"/>
    </location>
</feature>
<reference evidence="11" key="3">
    <citation type="submission" date="2008-04" db="EMBL/GenBank/DDBJ databases">
        <title>Complete sequence of chromosome of Exiguobacterium sibiricum 255-15.</title>
        <authorList>
            <consortium name="US DOE Joint Genome Institute"/>
            <person name="Copeland A."/>
            <person name="Lucas S."/>
            <person name="Lapidus A."/>
            <person name="Glavina del Rio T."/>
            <person name="Dalin E."/>
            <person name="Tice H."/>
            <person name="Bruce D."/>
            <person name="Goodwin L."/>
            <person name="Pitluck S."/>
            <person name="Kiss H."/>
            <person name="Chertkov O."/>
            <person name="Monk C."/>
            <person name="Brettin T."/>
            <person name="Detter J.C."/>
            <person name="Han C."/>
            <person name="Kuske C.R."/>
            <person name="Schmutz J."/>
            <person name="Larimer F."/>
            <person name="Land M."/>
            <person name="Hauser L."/>
            <person name="Kyrpides N."/>
            <person name="Mikhailova N."/>
            <person name="Vishnivetskaya T."/>
            <person name="Rodrigues D.F."/>
            <person name="Gilichinsky D."/>
            <person name="Tiedje J."/>
            <person name="Richardson P."/>
        </authorList>
    </citation>
    <scope>NUCLEOTIDE SEQUENCE [LARGE SCALE GENOMIC DNA]</scope>
    <source>
        <strain evidence="11">DSM 17290 / CIP 109462 / JCM 13490 / 255-15</strain>
    </source>
</reference>
<dbReference type="NCBIfam" id="TIGR00711">
    <property type="entry name" value="efflux_EmrB"/>
    <property type="match status" value="1"/>
</dbReference>
<feature type="domain" description="Major facilitator superfamily (MFS) profile" evidence="9">
    <location>
        <begin position="78"/>
        <end position="563"/>
    </location>
</feature>
<evidence type="ECO:0000256" key="8">
    <source>
        <dbReference type="SAM" id="Phobius"/>
    </source>
</evidence>
<evidence type="ECO:0000256" key="7">
    <source>
        <dbReference type="ARBA" id="ARBA00023136"/>
    </source>
</evidence>
<feature type="transmembrane region" description="Helical" evidence="8">
    <location>
        <begin position="263"/>
        <end position="282"/>
    </location>
</feature>
<keyword evidence="4" id="KW-1003">Cell membrane</keyword>
<proteinExistence type="inferred from homology"/>
<dbReference type="EMBL" id="CP001022">
    <property type="protein sequence ID" value="ACB59681.1"/>
    <property type="molecule type" value="Genomic_DNA"/>
</dbReference>
<sequence length="567" mass="61479">MSTTFLFGYIAFMVVTIIGVNLIARRSRPARLAGAADAPAPLDEVQLNNPDSAPMPAPQVKTQERAPLVTADISIPKVLTVLLIGMFIAILNQTLINVALPVLINDFNVSTSTAQWLTTGFMLVNGILIPISAFLMRSYTFRQLFLVSMTLFFFGSIICSMAMNFPVMMIGRVVQAAGAGILMPLGSNVFMTLFPPHKRGAAMGMLGIAMILAPAVGPTITGYVIQNYDWHVMFYGMAFFGLLTLLLGVAWFKLVQPLSKPKFDALGVVFSTIGFGSLLYGFSEAGNDGWDSPLVISTILIGILGIATFALRELSMDDPMLNIRVLKVPEFSFTLFINIIVTMALFGGMLLLPIYLQSIRGFSPIDSGLLLLPGSLIMGITGPIAGRLFDRFGIRPLAIFGLTLMTYGTWELTQLDMNTSYNSIMSIYMLRSFGMAFIMMPIMTAGMNALPMKMIPHGNATQNTLRQVAGSIGTAILVTVMTRQTTAHLADDANQFTTLDPTLSQHLNELGQQLGSSQAASVSWMTQLTKQATISGITDAFWVATVLSALALILSFFLHGKKEPNLD</sequence>
<feature type="transmembrane region" description="Helical" evidence="8">
    <location>
        <begin position="331"/>
        <end position="356"/>
    </location>
</feature>
<dbReference type="InterPro" id="IPR036259">
    <property type="entry name" value="MFS_trans_sf"/>
</dbReference>
<dbReference type="KEGG" id="esi:Exig_0195"/>
<dbReference type="GO" id="GO:0005886">
    <property type="term" value="C:plasma membrane"/>
    <property type="evidence" value="ECO:0007669"/>
    <property type="project" value="UniProtKB-SubCell"/>
</dbReference>
<keyword evidence="7 8" id="KW-0472">Membrane</keyword>
<keyword evidence="11" id="KW-1185">Reference proteome</keyword>
<dbReference type="Pfam" id="PF07690">
    <property type="entry name" value="MFS_1"/>
    <property type="match status" value="1"/>
</dbReference>
<dbReference type="Proteomes" id="UP000001681">
    <property type="component" value="Chromosome"/>
</dbReference>
<dbReference type="RefSeq" id="WP_012369106.1">
    <property type="nucleotide sequence ID" value="NC_010556.1"/>
</dbReference>
<dbReference type="HOGENOM" id="CLU_000960_28_0_9"/>
<comment type="similarity">
    <text evidence="2">Belongs to the major facilitator superfamily. EmrB family.</text>
</comment>
<feature type="transmembrane region" description="Helical" evidence="8">
    <location>
        <begin position="173"/>
        <end position="194"/>
    </location>
</feature>
<dbReference type="PROSITE" id="PS50850">
    <property type="entry name" value="MFS"/>
    <property type="match status" value="1"/>
</dbReference>
<dbReference type="Gene3D" id="1.20.1250.20">
    <property type="entry name" value="MFS general substrate transporter like domains"/>
    <property type="match status" value="1"/>
</dbReference>
<gene>
    <name evidence="10" type="ordered locus">Exig_0195</name>
</gene>
<feature type="transmembrane region" description="Helical" evidence="8">
    <location>
        <begin position="232"/>
        <end position="251"/>
    </location>
</feature>
<feature type="transmembrane region" description="Helical" evidence="8">
    <location>
        <begin position="116"/>
        <end position="135"/>
    </location>
</feature>
<evidence type="ECO:0000256" key="1">
    <source>
        <dbReference type="ARBA" id="ARBA00004651"/>
    </source>
</evidence>
<dbReference type="PANTHER" id="PTHR42718:SF9">
    <property type="entry name" value="MAJOR FACILITATOR SUPERFAMILY MULTIDRUG TRANSPORTER MFSC"/>
    <property type="match status" value="1"/>
</dbReference>
<name>B1YHE9_EXIS2</name>
<feature type="transmembrane region" description="Helical" evidence="8">
    <location>
        <begin position="368"/>
        <end position="385"/>
    </location>
</feature>
<evidence type="ECO:0000256" key="6">
    <source>
        <dbReference type="ARBA" id="ARBA00022989"/>
    </source>
</evidence>
<accession>B1YHE9</accession>
<dbReference type="InterPro" id="IPR020846">
    <property type="entry name" value="MFS_dom"/>
</dbReference>
<evidence type="ECO:0000256" key="4">
    <source>
        <dbReference type="ARBA" id="ARBA00022475"/>
    </source>
</evidence>
<feature type="transmembrane region" description="Helical" evidence="8">
    <location>
        <begin position="78"/>
        <end position="104"/>
    </location>
</feature>
<dbReference type="PANTHER" id="PTHR42718">
    <property type="entry name" value="MAJOR FACILITATOR SUPERFAMILY MULTIDRUG TRANSPORTER MFSC"/>
    <property type="match status" value="1"/>
</dbReference>
<feature type="transmembrane region" description="Helical" evidence="8">
    <location>
        <begin position="540"/>
        <end position="558"/>
    </location>
</feature>
<reference evidence="10 11" key="1">
    <citation type="journal article" date="2006" name="Extremophiles">
        <title>Characterization of Exiguobacterium isolates from the Siberian permafrost. Description of Exiguobacterium sibiricum sp. nov.</title>
        <authorList>
            <person name="Rodrigues D.F."/>
            <person name="Goris J."/>
            <person name="Vishnivetskaya T."/>
            <person name="Gilichinsky D."/>
            <person name="Thomashow M.F."/>
            <person name="Tiedje J.M."/>
        </authorList>
    </citation>
    <scope>NUCLEOTIDE SEQUENCE [LARGE SCALE GENOMIC DNA]</scope>
    <source>
        <strain evidence="11">DSM 17290 / CIP 109462 / JCM 13490 / 255-15</strain>
    </source>
</reference>
<feature type="transmembrane region" description="Helical" evidence="8">
    <location>
        <begin position="206"/>
        <end position="226"/>
    </location>
</feature>